<dbReference type="Gene3D" id="3.30.70.270">
    <property type="match status" value="1"/>
</dbReference>
<evidence type="ECO:0000313" key="2">
    <source>
        <dbReference type="Proteomes" id="UP001187531"/>
    </source>
</evidence>
<dbReference type="GO" id="GO:0071897">
    <property type="term" value="P:DNA biosynthetic process"/>
    <property type="evidence" value="ECO:0007669"/>
    <property type="project" value="UniProtKB-ARBA"/>
</dbReference>
<dbReference type="InterPro" id="IPR043502">
    <property type="entry name" value="DNA/RNA_pol_sf"/>
</dbReference>
<sequence length="134" mass="15193">MSTRTLSKELETWKTNARSLKENAVPTVYPARKVPLAMKQNLKDELDRLEALNIIGKVSDPTDWVNAIVMVKKKDGSVRLCIDPVDLNKAIRRPHYPIPTFEEATEDSHGISTVSKLDVRSGYWILPLTERSSF</sequence>
<evidence type="ECO:0000313" key="1">
    <source>
        <dbReference type="EMBL" id="KAK2725422.1"/>
    </source>
</evidence>
<keyword evidence="2" id="KW-1185">Reference proteome</keyword>
<dbReference type="FunFam" id="3.10.10.10:FF:000003">
    <property type="entry name" value="Retrovirus-related Pol polyprotein from transposon 297-like Protein"/>
    <property type="match status" value="1"/>
</dbReference>
<dbReference type="SUPFAM" id="SSF56672">
    <property type="entry name" value="DNA/RNA polymerases"/>
    <property type="match status" value="1"/>
</dbReference>
<dbReference type="AlphaFoldDB" id="A0AA88IPJ6"/>
<comment type="caution">
    <text evidence="1">The sequence shown here is derived from an EMBL/GenBank/DDBJ whole genome shotgun (WGS) entry which is preliminary data.</text>
</comment>
<dbReference type="EMBL" id="JAVRJZ010000002">
    <property type="protein sequence ID" value="KAK2725422.1"/>
    <property type="molecule type" value="Genomic_DNA"/>
</dbReference>
<organism evidence="1 2">
    <name type="scientific">Artemia franciscana</name>
    <name type="common">Brine shrimp</name>
    <name type="synonym">Artemia sanfranciscana</name>
    <dbReference type="NCBI Taxonomy" id="6661"/>
    <lineage>
        <taxon>Eukaryota</taxon>
        <taxon>Metazoa</taxon>
        <taxon>Ecdysozoa</taxon>
        <taxon>Arthropoda</taxon>
        <taxon>Crustacea</taxon>
        <taxon>Branchiopoda</taxon>
        <taxon>Anostraca</taxon>
        <taxon>Artemiidae</taxon>
        <taxon>Artemia</taxon>
    </lineage>
</organism>
<accession>A0AA88IPJ6</accession>
<dbReference type="InterPro" id="IPR043128">
    <property type="entry name" value="Rev_trsase/Diguanyl_cyclase"/>
</dbReference>
<dbReference type="PANTHER" id="PTHR37984">
    <property type="entry name" value="PROTEIN CBG26694"/>
    <property type="match status" value="1"/>
</dbReference>
<dbReference type="PANTHER" id="PTHR37984:SF5">
    <property type="entry name" value="PROTEIN NYNRIN-LIKE"/>
    <property type="match status" value="1"/>
</dbReference>
<gene>
    <name evidence="1" type="ORF">QYM36_000054</name>
</gene>
<dbReference type="InterPro" id="IPR050951">
    <property type="entry name" value="Retrovirus_Pol_polyprotein"/>
</dbReference>
<reference evidence="1" key="1">
    <citation type="submission" date="2023-07" db="EMBL/GenBank/DDBJ databases">
        <title>Chromosome-level genome assembly of Artemia franciscana.</title>
        <authorList>
            <person name="Jo E."/>
        </authorList>
    </citation>
    <scope>NUCLEOTIDE SEQUENCE</scope>
    <source>
        <tissue evidence="1">Whole body</tissue>
    </source>
</reference>
<dbReference type="Proteomes" id="UP001187531">
    <property type="component" value="Unassembled WGS sequence"/>
</dbReference>
<proteinExistence type="predicted"/>
<protein>
    <submittedName>
        <fullName evidence="1">Uncharacterized protein</fullName>
    </submittedName>
</protein>
<dbReference type="Gene3D" id="3.10.10.10">
    <property type="entry name" value="HIV Type 1 Reverse Transcriptase, subunit A, domain 1"/>
    <property type="match status" value="1"/>
</dbReference>
<name>A0AA88IPJ6_ARTSF</name>